<name>A0A0C3HC14_OIDMZ</name>
<gene>
    <name evidence="1" type="ORF">OIDMADRAFT_124635</name>
</gene>
<proteinExistence type="predicted"/>
<evidence type="ECO:0000313" key="1">
    <source>
        <dbReference type="EMBL" id="KIN00720.1"/>
    </source>
</evidence>
<evidence type="ECO:0000313" key="2">
    <source>
        <dbReference type="Proteomes" id="UP000054321"/>
    </source>
</evidence>
<dbReference type="Proteomes" id="UP000054321">
    <property type="component" value="Unassembled WGS sequence"/>
</dbReference>
<reference evidence="2" key="2">
    <citation type="submission" date="2015-01" db="EMBL/GenBank/DDBJ databases">
        <title>Evolutionary Origins and Diversification of the Mycorrhizal Mutualists.</title>
        <authorList>
            <consortium name="DOE Joint Genome Institute"/>
            <consortium name="Mycorrhizal Genomics Consortium"/>
            <person name="Kohler A."/>
            <person name="Kuo A."/>
            <person name="Nagy L.G."/>
            <person name="Floudas D."/>
            <person name="Copeland A."/>
            <person name="Barry K.W."/>
            <person name="Cichocki N."/>
            <person name="Veneault-Fourrey C."/>
            <person name="LaButti K."/>
            <person name="Lindquist E.A."/>
            <person name="Lipzen A."/>
            <person name="Lundell T."/>
            <person name="Morin E."/>
            <person name="Murat C."/>
            <person name="Riley R."/>
            <person name="Ohm R."/>
            <person name="Sun H."/>
            <person name="Tunlid A."/>
            <person name="Henrissat B."/>
            <person name="Grigoriev I.V."/>
            <person name="Hibbett D.S."/>
            <person name="Martin F."/>
        </authorList>
    </citation>
    <scope>NUCLEOTIDE SEQUENCE [LARGE SCALE GENOMIC DNA]</scope>
    <source>
        <strain evidence="2">Zn</strain>
    </source>
</reference>
<dbReference type="STRING" id="913774.A0A0C3HC14"/>
<sequence>ISQYQGSSPTPIIDAVNQFARGSVIIIYKVALLQSYITELEEVNKRLSKRRRTKKTRLQKGGSLSTKEADDLIAVIEVDS</sequence>
<keyword evidence="2" id="KW-1185">Reference proteome</keyword>
<dbReference type="HOGENOM" id="CLU_174464_0_0_1"/>
<accession>A0A0C3HC14</accession>
<protein>
    <submittedName>
        <fullName evidence="1">Uncharacterized protein</fullName>
    </submittedName>
</protein>
<feature type="non-terminal residue" evidence="1">
    <location>
        <position position="1"/>
    </location>
</feature>
<dbReference type="EMBL" id="KN832877">
    <property type="protein sequence ID" value="KIN00720.1"/>
    <property type="molecule type" value="Genomic_DNA"/>
</dbReference>
<organism evidence="1 2">
    <name type="scientific">Oidiodendron maius (strain Zn)</name>
    <dbReference type="NCBI Taxonomy" id="913774"/>
    <lineage>
        <taxon>Eukaryota</taxon>
        <taxon>Fungi</taxon>
        <taxon>Dikarya</taxon>
        <taxon>Ascomycota</taxon>
        <taxon>Pezizomycotina</taxon>
        <taxon>Leotiomycetes</taxon>
        <taxon>Leotiomycetes incertae sedis</taxon>
        <taxon>Myxotrichaceae</taxon>
        <taxon>Oidiodendron</taxon>
    </lineage>
</organism>
<dbReference type="InParanoid" id="A0A0C3HC14"/>
<reference evidence="1 2" key="1">
    <citation type="submission" date="2014-04" db="EMBL/GenBank/DDBJ databases">
        <authorList>
            <consortium name="DOE Joint Genome Institute"/>
            <person name="Kuo A."/>
            <person name="Martino E."/>
            <person name="Perotto S."/>
            <person name="Kohler A."/>
            <person name="Nagy L.G."/>
            <person name="Floudas D."/>
            <person name="Copeland A."/>
            <person name="Barry K.W."/>
            <person name="Cichocki N."/>
            <person name="Veneault-Fourrey C."/>
            <person name="LaButti K."/>
            <person name="Lindquist E.A."/>
            <person name="Lipzen A."/>
            <person name="Lundell T."/>
            <person name="Morin E."/>
            <person name="Murat C."/>
            <person name="Sun H."/>
            <person name="Tunlid A."/>
            <person name="Henrissat B."/>
            <person name="Grigoriev I.V."/>
            <person name="Hibbett D.S."/>
            <person name="Martin F."/>
            <person name="Nordberg H.P."/>
            <person name="Cantor M.N."/>
            <person name="Hua S.X."/>
        </authorList>
    </citation>
    <scope>NUCLEOTIDE SEQUENCE [LARGE SCALE GENOMIC DNA]</scope>
    <source>
        <strain evidence="1 2">Zn</strain>
    </source>
</reference>
<dbReference type="AlphaFoldDB" id="A0A0C3HC14"/>
<dbReference type="OrthoDB" id="5420958at2759"/>